<keyword evidence="1" id="KW-0732">Signal</keyword>
<name>A0A7V0Z4R3_UNCW3</name>
<organism evidence="2">
    <name type="scientific">candidate division WOR-3 bacterium</name>
    <dbReference type="NCBI Taxonomy" id="2052148"/>
    <lineage>
        <taxon>Bacteria</taxon>
        <taxon>Bacteria division WOR-3</taxon>
    </lineage>
</organism>
<evidence type="ECO:0000256" key="1">
    <source>
        <dbReference type="SAM" id="SignalP"/>
    </source>
</evidence>
<evidence type="ECO:0000313" key="2">
    <source>
        <dbReference type="EMBL" id="HDY58595.1"/>
    </source>
</evidence>
<dbReference type="AlphaFoldDB" id="A0A7V0Z4R3"/>
<feature type="signal peptide" evidence="1">
    <location>
        <begin position="1"/>
        <end position="21"/>
    </location>
</feature>
<proteinExistence type="predicted"/>
<reference evidence="2" key="1">
    <citation type="journal article" date="2020" name="mSystems">
        <title>Genome- and Community-Level Interaction Insights into Carbon Utilization and Element Cycling Functions of Hydrothermarchaeota in Hydrothermal Sediment.</title>
        <authorList>
            <person name="Zhou Z."/>
            <person name="Liu Y."/>
            <person name="Xu W."/>
            <person name="Pan J."/>
            <person name="Luo Z.H."/>
            <person name="Li M."/>
        </authorList>
    </citation>
    <scope>NUCLEOTIDE SEQUENCE [LARGE SCALE GENOMIC DNA]</scope>
    <source>
        <strain evidence="2">SpSt-258</strain>
    </source>
</reference>
<comment type="caution">
    <text evidence="2">The sequence shown here is derived from an EMBL/GenBank/DDBJ whole genome shotgun (WGS) entry which is preliminary data.</text>
</comment>
<protein>
    <submittedName>
        <fullName evidence="2">Uncharacterized protein</fullName>
    </submittedName>
</protein>
<sequence>MKNFIHTILITLFTCSILFSANTDIETVLKNVANRVNIPVSDLKIEKDDLEFYGYGKFRTKLFDLFISNPLKIDPYIRTLSKTILNNADSIWAISYFPWARIDEGVRRGLIERPDETFINALPKGEELHQKLIGLLQDSYSADTTEIMGLPEAIRISIFLILTEIKTSIDLIQKGTEYLSMSDAQKIVQQLAESREDGLSNPDIESLIEQIDFKLISAGAMDLSYVLQAAMDLMRNEELKKTIKIDTKFGPVVLGSKENDQYEPLPYLLIIDFGGNDTYMSGGVSDKKHPVSIIIDYSGNDLYNGETGCGTGIAGIGFVIDFEGNDRYSAERFGLGTGIFGQGIILDLDGDDEYKTEIYGIGAGLFGTGVISDISGNDKYIGFQGCQGFGFVKGCGLLIDKEGNDTYIACDDTIRYPSAQNPEHNASLAQGMGFGIRADYTDGHSLAGGVGMLIDRNGDDTYSCGVFGQGCAYWFGAGFLIDYEGNDTYNGAWYVQGAGAHFALGVLIDSTGNDIYNAMHNMAQGAGHDFTLGVIFDYGGNDLHNAPNLSLGAGNANGMGLFIDLKGDDKYTTHSGITLGNASTASRGTIRDYMKTTGIFIDCEGKDIYSEKFAGDKKIWHQKPTLEPSLKTEIGIGIDF</sequence>
<gene>
    <name evidence="2" type="ORF">ENP86_03465</name>
</gene>
<dbReference type="EMBL" id="DSKY01000010">
    <property type="protein sequence ID" value="HDY58595.1"/>
    <property type="molecule type" value="Genomic_DNA"/>
</dbReference>
<feature type="chain" id="PRO_5030673336" evidence="1">
    <location>
        <begin position="22"/>
        <end position="640"/>
    </location>
</feature>
<accession>A0A7V0Z4R3</accession>